<dbReference type="InterPro" id="IPR036577">
    <property type="entry name" value="PSI_PsaF_sf"/>
</dbReference>
<reference evidence="8 9" key="1">
    <citation type="submission" date="2015-02" db="EMBL/GenBank/DDBJ databases">
        <title>Draft genome of a novel marine cyanobacterium (Chroococcales) isolated from South Atlantic Ocean.</title>
        <authorList>
            <person name="Rigonato J."/>
            <person name="Alvarenga D.O."/>
            <person name="Branco L.H."/>
            <person name="Varani A.M."/>
            <person name="Brandini F.P."/>
            <person name="Fiore M.F."/>
        </authorList>
    </citation>
    <scope>NUCLEOTIDE SEQUENCE [LARGE SCALE GENOMIC DNA]</scope>
    <source>
        <strain evidence="8 9">CENA595</strain>
    </source>
</reference>
<comment type="subcellular location">
    <subcellularLocation>
        <location evidence="6">Cellular thylakoid membrane</location>
    </subcellularLocation>
</comment>
<keyword evidence="6" id="KW-1133">Transmembrane helix</keyword>
<keyword evidence="6" id="KW-0812">Transmembrane</keyword>
<evidence type="ECO:0000256" key="5">
    <source>
        <dbReference type="ARBA" id="ARBA00033433"/>
    </source>
</evidence>
<evidence type="ECO:0000313" key="8">
    <source>
        <dbReference type="EMBL" id="KJH73399.1"/>
    </source>
</evidence>
<comment type="function">
    <text evidence="6">Participates in efficiency of electron transfer from plastocyanin to P700 (or cytochrome c553 in algae and cyanobacteria). This plastocyanin-docking protein contributes to the specific association of plastocyanin to PSI.</text>
</comment>
<name>A0A0D8ZY64_9CYAN</name>
<keyword evidence="6" id="KW-0793">Thylakoid</keyword>
<evidence type="ECO:0000313" key="9">
    <source>
        <dbReference type="Proteomes" id="UP000032452"/>
    </source>
</evidence>
<keyword evidence="6 7" id="KW-0732">Signal</keyword>
<dbReference type="PANTHER" id="PTHR34939">
    <property type="entry name" value="PHOTOSYSTEM I REACTION CENTER SUBUNIT III, CHLOROPLASTIC"/>
    <property type="match status" value="1"/>
</dbReference>
<feature type="transmembrane region" description="Helical" evidence="6">
    <location>
        <begin position="87"/>
        <end position="105"/>
    </location>
</feature>
<sequence length="167" mass="18306">MRRLFALVLVIGIWFSFAPQVMAAPQSNLVPCSESPEFIQRAKNARNTTSDPQSGIKRFERYAQAQCGPEGLPHLIVDGRLDRAGDFIIPSILFLYIAGWIGWAGRSYIRAVKKIEGSSPESKEIAIDVPLALQCTAGGATWPLAATTQFLSGELYAKDEEIPVSPR</sequence>
<comment type="caution">
    <text evidence="8">The sequence shown here is derived from an EMBL/GenBank/DDBJ whole genome shotgun (WGS) entry which is preliminary data.</text>
</comment>
<organism evidence="8 9">
    <name type="scientific">Aliterella atlantica CENA595</name>
    <dbReference type="NCBI Taxonomy" id="1618023"/>
    <lineage>
        <taxon>Bacteria</taxon>
        <taxon>Bacillati</taxon>
        <taxon>Cyanobacteriota</taxon>
        <taxon>Cyanophyceae</taxon>
        <taxon>Chroococcidiopsidales</taxon>
        <taxon>Aliterellaceae</taxon>
        <taxon>Aliterella</taxon>
    </lineage>
</organism>
<comment type="similarity">
    <text evidence="1 6">Belongs to the PsaF family.</text>
</comment>
<dbReference type="Proteomes" id="UP000032452">
    <property type="component" value="Unassembled WGS sequence"/>
</dbReference>
<dbReference type="PANTHER" id="PTHR34939:SF1">
    <property type="entry name" value="PHOTOSYSTEM I REACTION CENTER SUBUNIT III, CHLOROPLASTIC"/>
    <property type="match status" value="1"/>
</dbReference>
<dbReference type="AlphaFoldDB" id="A0A0D8ZY64"/>
<dbReference type="GO" id="GO:0031676">
    <property type="term" value="C:plasma membrane-derived thylakoid membrane"/>
    <property type="evidence" value="ECO:0007669"/>
    <property type="project" value="UniProtKB-SubCell"/>
</dbReference>
<dbReference type="OrthoDB" id="512859at2"/>
<dbReference type="GO" id="GO:0009538">
    <property type="term" value="C:photosystem I reaction center"/>
    <property type="evidence" value="ECO:0007669"/>
    <property type="project" value="UniProtKB-UniRule"/>
</dbReference>
<dbReference type="Pfam" id="PF02507">
    <property type="entry name" value="PSI_PsaF"/>
    <property type="match status" value="1"/>
</dbReference>
<accession>A0A0D8ZY64</accession>
<dbReference type="GO" id="GO:0015979">
    <property type="term" value="P:photosynthesis"/>
    <property type="evidence" value="ECO:0007669"/>
    <property type="project" value="UniProtKB-UniRule"/>
</dbReference>
<evidence type="ECO:0000256" key="1">
    <source>
        <dbReference type="ARBA" id="ARBA00008386"/>
    </source>
</evidence>
<keyword evidence="3 6" id="KW-0602">Photosynthesis</keyword>
<gene>
    <name evidence="8" type="ORF">UH38_01060</name>
</gene>
<keyword evidence="9" id="KW-1185">Reference proteome</keyword>
<evidence type="ECO:0000256" key="3">
    <source>
        <dbReference type="ARBA" id="ARBA00022531"/>
    </source>
</evidence>
<proteinExistence type="inferred from homology"/>
<evidence type="ECO:0000256" key="4">
    <source>
        <dbReference type="ARBA" id="ARBA00022836"/>
    </source>
</evidence>
<keyword evidence="4 6" id="KW-0603">Photosystem I</keyword>
<dbReference type="RefSeq" id="WP_045052745.1">
    <property type="nucleotide sequence ID" value="NZ_CAWMDP010000017.1"/>
</dbReference>
<feature type="chain" id="PRO_5002337357" description="Photosystem I reaction center subunit III" evidence="7">
    <location>
        <begin position="24"/>
        <end position="167"/>
    </location>
</feature>
<evidence type="ECO:0000256" key="2">
    <source>
        <dbReference type="ARBA" id="ARBA00016492"/>
    </source>
</evidence>
<dbReference type="InterPro" id="IPR003666">
    <property type="entry name" value="PSI_PsaF"/>
</dbReference>
<evidence type="ECO:0000256" key="7">
    <source>
        <dbReference type="SAM" id="SignalP"/>
    </source>
</evidence>
<evidence type="ECO:0000256" key="6">
    <source>
        <dbReference type="RuleBase" id="RU368107"/>
    </source>
</evidence>
<protein>
    <recommendedName>
        <fullName evidence="2 6">Photosystem I reaction center subunit III</fullName>
    </recommendedName>
    <alternativeName>
        <fullName evidence="5 6">PSI-F</fullName>
    </alternativeName>
</protein>
<keyword evidence="6" id="KW-0472">Membrane</keyword>
<dbReference type="EMBL" id="JYON01000001">
    <property type="protein sequence ID" value="KJH73399.1"/>
    <property type="molecule type" value="Genomic_DNA"/>
</dbReference>
<dbReference type="Gene3D" id="1.10.8.110">
    <property type="entry name" value="Photosystem I PsaF, reaction centre subunit III"/>
    <property type="match status" value="1"/>
</dbReference>
<dbReference type="STRING" id="1618023.UH38_01060"/>
<feature type="signal peptide" evidence="7">
    <location>
        <begin position="1"/>
        <end position="23"/>
    </location>
</feature>
<dbReference type="PATRIC" id="fig|1618023.3.peg.1442"/>
<dbReference type="SUPFAM" id="SSF81536">
    <property type="entry name" value="Subunit III of photosystem I reaction centre, PsaF"/>
    <property type="match status" value="1"/>
</dbReference>